<name>A0A2P5BSR4_TREOI</name>
<proteinExistence type="predicted"/>
<protein>
    <submittedName>
        <fullName evidence="2">Uncharacterized protein</fullName>
    </submittedName>
</protein>
<dbReference type="InParanoid" id="A0A2P5BSR4"/>
<gene>
    <name evidence="2" type="ORF">TorRG33x02_310380</name>
</gene>
<evidence type="ECO:0000313" key="2">
    <source>
        <dbReference type="EMBL" id="PON51847.1"/>
    </source>
</evidence>
<accession>A0A2P5BSR4</accession>
<evidence type="ECO:0000313" key="3">
    <source>
        <dbReference type="Proteomes" id="UP000237000"/>
    </source>
</evidence>
<feature type="region of interest" description="Disordered" evidence="1">
    <location>
        <begin position="63"/>
        <end position="84"/>
    </location>
</feature>
<comment type="caution">
    <text evidence="2">The sequence shown here is derived from an EMBL/GenBank/DDBJ whole genome shotgun (WGS) entry which is preliminary data.</text>
</comment>
<organism evidence="2 3">
    <name type="scientific">Trema orientale</name>
    <name type="common">Charcoal tree</name>
    <name type="synonym">Celtis orientalis</name>
    <dbReference type="NCBI Taxonomy" id="63057"/>
    <lineage>
        <taxon>Eukaryota</taxon>
        <taxon>Viridiplantae</taxon>
        <taxon>Streptophyta</taxon>
        <taxon>Embryophyta</taxon>
        <taxon>Tracheophyta</taxon>
        <taxon>Spermatophyta</taxon>
        <taxon>Magnoliopsida</taxon>
        <taxon>eudicotyledons</taxon>
        <taxon>Gunneridae</taxon>
        <taxon>Pentapetalae</taxon>
        <taxon>rosids</taxon>
        <taxon>fabids</taxon>
        <taxon>Rosales</taxon>
        <taxon>Cannabaceae</taxon>
        <taxon>Trema</taxon>
    </lineage>
</organism>
<keyword evidence="3" id="KW-1185">Reference proteome</keyword>
<sequence length="84" mass="9639">MLLTQKIIMREPTCFGSVEEQIDHGGLIVVDEGNRKGRRLYQQETIAPQCRQINSLRFRSTSISPLGCRPRPNTNVAEPQKHHR</sequence>
<reference evidence="3" key="1">
    <citation type="submission" date="2016-06" db="EMBL/GenBank/DDBJ databases">
        <title>Parallel loss of symbiosis genes in relatives of nitrogen-fixing non-legume Parasponia.</title>
        <authorList>
            <person name="Van Velzen R."/>
            <person name="Holmer R."/>
            <person name="Bu F."/>
            <person name="Rutten L."/>
            <person name="Van Zeijl A."/>
            <person name="Liu W."/>
            <person name="Santuari L."/>
            <person name="Cao Q."/>
            <person name="Sharma T."/>
            <person name="Shen D."/>
            <person name="Roswanjaya Y."/>
            <person name="Wardhani T."/>
            <person name="Kalhor M.S."/>
            <person name="Jansen J."/>
            <person name="Van den Hoogen J."/>
            <person name="Gungor B."/>
            <person name="Hartog M."/>
            <person name="Hontelez J."/>
            <person name="Verver J."/>
            <person name="Yang W.-C."/>
            <person name="Schijlen E."/>
            <person name="Repin R."/>
            <person name="Schilthuizen M."/>
            <person name="Schranz E."/>
            <person name="Heidstra R."/>
            <person name="Miyata K."/>
            <person name="Fedorova E."/>
            <person name="Kohlen W."/>
            <person name="Bisseling T."/>
            <person name="Smit S."/>
            <person name="Geurts R."/>
        </authorList>
    </citation>
    <scope>NUCLEOTIDE SEQUENCE [LARGE SCALE GENOMIC DNA]</scope>
    <source>
        <strain evidence="3">cv. RG33-2</strain>
    </source>
</reference>
<evidence type="ECO:0000256" key="1">
    <source>
        <dbReference type="SAM" id="MobiDB-lite"/>
    </source>
</evidence>
<dbReference type="Proteomes" id="UP000237000">
    <property type="component" value="Unassembled WGS sequence"/>
</dbReference>
<dbReference type="EMBL" id="JXTC01000467">
    <property type="protein sequence ID" value="PON51847.1"/>
    <property type="molecule type" value="Genomic_DNA"/>
</dbReference>
<dbReference type="AlphaFoldDB" id="A0A2P5BSR4"/>